<proteinExistence type="predicted"/>
<accession>A0A8S3VJ59</accession>
<name>A0A8S3VJ59_MYTED</name>
<dbReference type="Proteomes" id="UP000683360">
    <property type="component" value="Unassembled WGS sequence"/>
</dbReference>
<sequence length="164" mass="19204">MTKEERDENRKFWKLRLKLKVISRGKQVSGERTIVGKTYREGTKGIINKQKTTFVQTNENLLFIVPFVNGGKNFNGDKHVQKTFEPKICTLNELKYIYTNADSFMNKYDEFKLRYLSDIKQAPEIIMVTEVLPKNSDITLIRLNFHLVIMICSEIIPRQKADVE</sequence>
<keyword evidence="2" id="KW-1185">Reference proteome</keyword>
<gene>
    <name evidence="1" type="ORF">MEDL_66536</name>
</gene>
<protein>
    <submittedName>
        <fullName evidence="1">Uncharacterized protein</fullName>
    </submittedName>
</protein>
<organism evidence="1 2">
    <name type="scientific">Mytilus edulis</name>
    <name type="common">Blue mussel</name>
    <dbReference type="NCBI Taxonomy" id="6550"/>
    <lineage>
        <taxon>Eukaryota</taxon>
        <taxon>Metazoa</taxon>
        <taxon>Spiralia</taxon>
        <taxon>Lophotrochozoa</taxon>
        <taxon>Mollusca</taxon>
        <taxon>Bivalvia</taxon>
        <taxon>Autobranchia</taxon>
        <taxon>Pteriomorphia</taxon>
        <taxon>Mytilida</taxon>
        <taxon>Mytiloidea</taxon>
        <taxon>Mytilidae</taxon>
        <taxon>Mytilinae</taxon>
        <taxon>Mytilus</taxon>
    </lineage>
</organism>
<evidence type="ECO:0000313" key="2">
    <source>
        <dbReference type="Proteomes" id="UP000683360"/>
    </source>
</evidence>
<dbReference type="EMBL" id="CAJPWZ010003259">
    <property type="protein sequence ID" value="CAG2255166.1"/>
    <property type="molecule type" value="Genomic_DNA"/>
</dbReference>
<reference evidence="1" key="1">
    <citation type="submission" date="2021-03" db="EMBL/GenBank/DDBJ databases">
        <authorList>
            <person name="Bekaert M."/>
        </authorList>
    </citation>
    <scope>NUCLEOTIDE SEQUENCE</scope>
</reference>
<dbReference type="AlphaFoldDB" id="A0A8S3VJ59"/>
<evidence type="ECO:0000313" key="1">
    <source>
        <dbReference type="EMBL" id="CAG2255166.1"/>
    </source>
</evidence>
<comment type="caution">
    <text evidence="1">The sequence shown here is derived from an EMBL/GenBank/DDBJ whole genome shotgun (WGS) entry which is preliminary data.</text>
</comment>